<sequence length="101" mass="10408">MEDVACGTTCVTVAALLSGEPERFAGVAQTVAERCRDGASLRIGGIHELQPCGLKGLSVYLVGLTGAGNAGSCGEAQSGLVWKEIRLPTGLDPAHTFIRHS</sequence>
<name>A0A4Z2HCX9_9TELE</name>
<organism evidence="1 2">
    <name type="scientific">Liparis tanakae</name>
    <name type="common">Tanaka's snailfish</name>
    <dbReference type="NCBI Taxonomy" id="230148"/>
    <lineage>
        <taxon>Eukaryota</taxon>
        <taxon>Metazoa</taxon>
        <taxon>Chordata</taxon>
        <taxon>Craniata</taxon>
        <taxon>Vertebrata</taxon>
        <taxon>Euteleostomi</taxon>
        <taxon>Actinopterygii</taxon>
        <taxon>Neopterygii</taxon>
        <taxon>Teleostei</taxon>
        <taxon>Neoteleostei</taxon>
        <taxon>Acanthomorphata</taxon>
        <taxon>Eupercaria</taxon>
        <taxon>Perciformes</taxon>
        <taxon>Cottioidei</taxon>
        <taxon>Cottales</taxon>
        <taxon>Liparidae</taxon>
        <taxon>Liparis</taxon>
    </lineage>
</organism>
<evidence type="ECO:0000313" key="1">
    <source>
        <dbReference type="EMBL" id="TNN63689.1"/>
    </source>
</evidence>
<dbReference type="AlphaFoldDB" id="A0A4Z2HCX9"/>
<protein>
    <submittedName>
        <fullName evidence="1">Uncharacterized protein</fullName>
    </submittedName>
</protein>
<dbReference type="Proteomes" id="UP000314294">
    <property type="component" value="Unassembled WGS sequence"/>
</dbReference>
<reference evidence="1 2" key="1">
    <citation type="submission" date="2019-03" db="EMBL/GenBank/DDBJ databases">
        <title>First draft genome of Liparis tanakae, snailfish: a comprehensive survey of snailfish specific genes.</title>
        <authorList>
            <person name="Kim W."/>
            <person name="Song I."/>
            <person name="Jeong J.-H."/>
            <person name="Kim D."/>
            <person name="Kim S."/>
            <person name="Ryu S."/>
            <person name="Song J.Y."/>
            <person name="Lee S.K."/>
        </authorList>
    </citation>
    <scope>NUCLEOTIDE SEQUENCE [LARGE SCALE GENOMIC DNA]</scope>
    <source>
        <tissue evidence="1">Muscle</tissue>
    </source>
</reference>
<comment type="caution">
    <text evidence="1">The sequence shown here is derived from an EMBL/GenBank/DDBJ whole genome shotgun (WGS) entry which is preliminary data.</text>
</comment>
<keyword evidence="2" id="KW-1185">Reference proteome</keyword>
<accession>A0A4Z2HCX9</accession>
<evidence type="ECO:0000313" key="2">
    <source>
        <dbReference type="Proteomes" id="UP000314294"/>
    </source>
</evidence>
<dbReference type="EMBL" id="SRLO01000268">
    <property type="protein sequence ID" value="TNN63689.1"/>
    <property type="molecule type" value="Genomic_DNA"/>
</dbReference>
<gene>
    <name evidence="1" type="ORF">EYF80_026107</name>
</gene>
<proteinExistence type="predicted"/>